<evidence type="ECO:0000256" key="2">
    <source>
        <dbReference type="ARBA" id="ARBA00023004"/>
    </source>
</evidence>
<dbReference type="AlphaFoldDB" id="A0AA48GRM1"/>
<feature type="domain" description="4Fe-4S ferredoxin-type" evidence="4">
    <location>
        <begin position="961"/>
        <end position="992"/>
    </location>
</feature>
<dbReference type="PRINTS" id="PR00368">
    <property type="entry name" value="FADPNR"/>
</dbReference>
<evidence type="ECO:0000256" key="3">
    <source>
        <dbReference type="ARBA" id="ARBA00023014"/>
    </source>
</evidence>
<protein>
    <submittedName>
        <fullName evidence="5">Selenate reductase subunit YgfK</fullName>
    </submittedName>
</protein>
<dbReference type="KEGG" id="msil:METEAL_21340"/>
<dbReference type="GO" id="GO:0051536">
    <property type="term" value="F:iron-sulfur cluster binding"/>
    <property type="evidence" value="ECO:0007669"/>
    <property type="project" value="UniProtKB-KW"/>
</dbReference>
<evidence type="ECO:0000313" key="5">
    <source>
        <dbReference type="EMBL" id="BDU72960.1"/>
    </source>
</evidence>
<keyword evidence="2" id="KW-0408">Iron</keyword>
<dbReference type="PANTHER" id="PTHR42783:SF3">
    <property type="entry name" value="GLUTAMATE SYNTHASE [NADPH] SMALL CHAIN-RELATED"/>
    <property type="match status" value="1"/>
</dbReference>
<dbReference type="InterPro" id="IPR036188">
    <property type="entry name" value="FAD/NAD-bd_sf"/>
</dbReference>
<keyword evidence="1" id="KW-0479">Metal-binding</keyword>
<dbReference type="PROSITE" id="PS51379">
    <property type="entry name" value="4FE4S_FER_2"/>
    <property type="match status" value="1"/>
</dbReference>
<dbReference type="PANTHER" id="PTHR42783">
    <property type="entry name" value="GLUTAMATE SYNTHASE [NADPH] SMALL CHAIN"/>
    <property type="match status" value="1"/>
</dbReference>
<dbReference type="RefSeq" id="WP_316415868.1">
    <property type="nucleotide sequence ID" value="NZ_AP027080.1"/>
</dbReference>
<dbReference type="GO" id="GO:0016491">
    <property type="term" value="F:oxidoreductase activity"/>
    <property type="evidence" value="ECO:0007669"/>
    <property type="project" value="InterPro"/>
</dbReference>
<dbReference type="GO" id="GO:0046872">
    <property type="term" value="F:metal ion binding"/>
    <property type="evidence" value="ECO:0007669"/>
    <property type="project" value="UniProtKB-KW"/>
</dbReference>
<evidence type="ECO:0000259" key="4">
    <source>
        <dbReference type="PROSITE" id="PS51379"/>
    </source>
</evidence>
<name>A0AA48GRM1_9BACT</name>
<accession>A0AA48GRM1</accession>
<gene>
    <name evidence="5" type="ORF">METEAL_21340</name>
</gene>
<reference evidence="6" key="1">
    <citation type="journal article" date="2023" name="Int. J. Syst. Evol. Microbiol.">
        <title>Mesoterricola silvestris gen. nov., sp. nov., Mesoterricola sediminis sp. nov., Geothrix oryzae sp. nov., Geothrix edaphica sp. nov., Geothrix rubra sp. nov., and Geothrix limicola sp. nov., six novel members of Acidobacteriota isolated from soils.</title>
        <authorList>
            <person name="Itoh H."/>
            <person name="Sugisawa Y."/>
            <person name="Mise K."/>
            <person name="Xu Z."/>
            <person name="Kuniyasu M."/>
            <person name="Ushijima N."/>
            <person name="Kawano K."/>
            <person name="Kobayashi E."/>
            <person name="Shiratori Y."/>
            <person name="Masuda Y."/>
            <person name="Senoo K."/>
        </authorList>
    </citation>
    <scope>NUCLEOTIDE SEQUENCE [LARGE SCALE GENOMIC DNA]</scope>
    <source>
        <strain evidence="6">W79</strain>
    </source>
</reference>
<dbReference type="InterPro" id="IPR017701">
    <property type="entry name" value="Se_rdtase_YgfK"/>
</dbReference>
<dbReference type="SUPFAM" id="SSF51971">
    <property type="entry name" value="Nucleotide-binding domain"/>
    <property type="match status" value="2"/>
</dbReference>
<keyword evidence="6" id="KW-1185">Reference proteome</keyword>
<dbReference type="Pfam" id="PF07992">
    <property type="entry name" value="Pyr_redox_2"/>
    <property type="match status" value="1"/>
</dbReference>
<dbReference type="EMBL" id="AP027080">
    <property type="protein sequence ID" value="BDU72960.1"/>
    <property type="molecule type" value="Genomic_DNA"/>
</dbReference>
<keyword evidence="3" id="KW-0411">Iron-sulfur</keyword>
<dbReference type="PROSITE" id="PS00198">
    <property type="entry name" value="4FE4S_FER_1"/>
    <property type="match status" value="1"/>
</dbReference>
<dbReference type="InterPro" id="IPR023753">
    <property type="entry name" value="FAD/NAD-binding_dom"/>
</dbReference>
<dbReference type="InterPro" id="IPR017896">
    <property type="entry name" value="4Fe4S_Fe-S-bd"/>
</dbReference>
<proteinExistence type="predicted"/>
<dbReference type="InterPro" id="IPR009051">
    <property type="entry name" value="Helical_ferredxn"/>
</dbReference>
<evidence type="ECO:0000313" key="6">
    <source>
        <dbReference type="Proteomes" id="UP001238179"/>
    </source>
</evidence>
<evidence type="ECO:0000256" key="1">
    <source>
        <dbReference type="ARBA" id="ARBA00022723"/>
    </source>
</evidence>
<dbReference type="Pfam" id="PF14691">
    <property type="entry name" value="Fer4_20"/>
    <property type="match status" value="1"/>
</dbReference>
<dbReference type="InterPro" id="IPR028261">
    <property type="entry name" value="DPD_II"/>
</dbReference>
<dbReference type="Gene3D" id="3.50.50.60">
    <property type="entry name" value="FAD/NAD(P)-binding domain"/>
    <property type="match status" value="2"/>
</dbReference>
<sequence length="1099" mass="118336">MGKPFRPAPLEMLAGWIFRELDARDTVMGIPKANFQVPTPAMARTLFGHTVAAPLGVAAGPHSQLAQNIVSSWLCGARFIELKTVQILDEIEVARPCIDVEDEGYNCEWSQELKLEESFTEYLNAWVLLHALAHRLGLPGPGTHFAMSVGYDLQGIRTPRVQGFIASMRHGGAALADAVDRVARVYPAVRDLDIPDELSNHVTLSTMHGCPPDEIGRIATFLLTEVGVHTWIKLNPTLLGAPRLRGMLNATQGFDIEVPDSAFEHDPKFDEAVAMIRGLAATARDLPLQFGLKLTNTLEVRNHRAVFPPAEKMMYLSGRALHPLTLNLAHLLSEELDGQVPMSFCGGADAGSFPALVADGLGPVTVCTDLLKPGGYARLQQYLVNLDAAMAGAPTLDAYILAASGGHGARVNLARHAVKAAGDDAYVRRPRPLRFKGPRALGHFDCIFAPCVDGCPTNQNIPDYLWLVAHGRPREAMEVILRTNPQPGITGSVCDHPCTEKCVRMFYDAPVAIREIKRFAFERGGAFPERPGPRRNLRVAIVGAGPAGLSAAYYLAKAGFEAHVFEAKRELGGMVSGVIPGFRLTGEALGADLDRLADLGVTFHLGEALGRERTLGELRRDFACVFLGVGAQKGKRLGIPGEEAEGVVDALDFLDRVRAGTPMDLGRRVIIIGAGNTAMDAARCSRRLVKDGDVTIVYRRTRAQMPADPAEVVDCLEEGVGLRDLLAPASVVTAGGRVTGLACARMALGERDASGRARPVPVEGGEEFLPADTIIPAISQEPVLDFLDGLEVARRPDGTFRVDPATRETSVPGLFAGGDVVHGPSSIIEAIADGRAVAETIARRHGVSVPEEPFLAKGEPHAALLERKARVVPALQVPVLPVAERAGFEEVLHSITPEAAAKEASRCLDCDDLCSLCVTVCPNRAMLAFPMDPLRLALPVLVQRQGRLEFQGTRTLDVTQAVQTFNVADFCNECGNCTSFCPTAGAPYRDKPRFWIDRDGFREAADDAFRMERRGADLVLEARLQGREHRLESGPGGTVYRCGPFTARARPGSWAITDWEVRGNLPEGTEVDLAPYGTLVVLLNAAASVPDLAATPGSR</sequence>
<dbReference type="Proteomes" id="UP001238179">
    <property type="component" value="Chromosome"/>
</dbReference>
<dbReference type="NCBIfam" id="TIGR03315">
    <property type="entry name" value="Se_ygfK"/>
    <property type="match status" value="1"/>
</dbReference>
<dbReference type="InterPro" id="IPR017900">
    <property type="entry name" value="4Fe4S_Fe_S_CS"/>
</dbReference>
<dbReference type="PRINTS" id="PR00469">
    <property type="entry name" value="PNDRDTASEII"/>
</dbReference>
<dbReference type="SUPFAM" id="SSF46548">
    <property type="entry name" value="alpha-helical ferredoxin"/>
    <property type="match status" value="2"/>
</dbReference>
<dbReference type="Gene3D" id="1.10.1060.10">
    <property type="entry name" value="Alpha-helical ferredoxin"/>
    <property type="match status" value="1"/>
</dbReference>
<organism evidence="5 6">
    <name type="scientific">Mesoterricola silvestris</name>
    <dbReference type="NCBI Taxonomy" id="2927979"/>
    <lineage>
        <taxon>Bacteria</taxon>
        <taxon>Pseudomonadati</taxon>
        <taxon>Acidobacteriota</taxon>
        <taxon>Holophagae</taxon>
        <taxon>Holophagales</taxon>
        <taxon>Holophagaceae</taxon>
        <taxon>Mesoterricola</taxon>
    </lineage>
</organism>
<dbReference type="SUPFAM" id="SSF51395">
    <property type="entry name" value="FMN-linked oxidoreductases"/>
    <property type="match status" value="1"/>
</dbReference>